<protein>
    <recommendedName>
        <fullName evidence="5">Uracil DNA glycosylase superfamily protein</fullName>
    </recommendedName>
</protein>
<dbReference type="EMBL" id="CP094984">
    <property type="protein sequence ID" value="UON90930.1"/>
    <property type="molecule type" value="Genomic_DNA"/>
</dbReference>
<evidence type="ECO:0008006" key="5">
    <source>
        <dbReference type="Google" id="ProtNLM"/>
    </source>
</evidence>
<name>A0A9X1S791_9MICC</name>
<dbReference type="RefSeq" id="WP_227927688.1">
    <property type="nucleotide sequence ID" value="NZ_CP094984.1"/>
</dbReference>
<gene>
    <name evidence="1" type="ORF">LJ755_00895</name>
    <name evidence="2" type="ORF">MUK71_09790</name>
</gene>
<dbReference type="Proteomes" id="UP001155145">
    <property type="component" value="Unassembled WGS sequence"/>
</dbReference>
<evidence type="ECO:0000313" key="2">
    <source>
        <dbReference type="EMBL" id="UON90930.1"/>
    </source>
</evidence>
<proteinExistence type="predicted"/>
<organism evidence="1 4">
    <name type="scientific">Arthrobacter zhangbolii</name>
    <dbReference type="NCBI Taxonomy" id="2886936"/>
    <lineage>
        <taxon>Bacteria</taxon>
        <taxon>Bacillati</taxon>
        <taxon>Actinomycetota</taxon>
        <taxon>Actinomycetes</taxon>
        <taxon>Micrococcales</taxon>
        <taxon>Micrococcaceae</taxon>
        <taxon>Arthrobacter</taxon>
    </lineage>
</organism>
<dbReference type="AlphaFoldDB" id="A0A9X1S791"/>
<keyword evidence="3" id="KW-1185">Reference proteome</keyword>
<evidence type="ECO:0000313" key="1">
    <source>
        <dbReference type="EMBL" id="MCC3271285.1"/>
    </source>
</evidence>
<evidence type="ECO:0000313" key="4">
    <source>
        <dbReference type="Proteomes" id="UP001155145"/>
    </source>
</evidence>
<accession>A0A9X1S791</accession>
<sequence length="223" mass="24003">MISESQFSTLMTEDVFGKIEAPDWLVSEPGGPFSQHASWAVWSKRTDVGPVKASQDMTVVESYDALKDIIHNNVILLGFNSGTHAPGAGAGQPWANFHCGSRDYLTAYGTAGTPLEGAYITDFYKGLPTRNSKELKDKLKAGGPEYEAGINKLMTAVFDREMEIIGAAPEVPVICLGFDTYQAFSKAFGDSRPAFRAPHAGHVALNKADFADEMRPVIAAAGL</sequence>
<reference evidence="1" key="1">
    <citation type="submission" date="2021-10" db="EMBL/GenBank/DDBJ databases">
        <title>Novel species in genus Arthrobacter.</title>
        <authorList>
            <person name="Liu Y."/>
        </authorList>
    </citation>
    <scope>NUCLEOTIDE SEQUENCE</scope>
    <source>
        <strain evidence="1">Zg-Y462</strain>
        <strain evidence="3">zg-Y462</strain>
    </source>
</reference>
<evidence type="ECO:0000313" key="3">
    <source>
        <dbReference type="Proteomes" id="UP000829758"/>
    </source>
</evidence>
<dbReference type="Proteomes" id="UP000829758">
    <property type="component" value="Chromosome"/>
</dbReference>
<dbReference type="EMBL" id="JAJFZT010000001">
    <property type="protein sequence ID" value="MCC3271285.1"/>
    <property type="molecule type" value="Genomic_DNA"/>
</dbReference>